<dbReference type="PANTHER" id="PTHR31157:SF1">
    <property type="entry name" value="SCP DOMAIN-CONTAINING PROTEIN"/>
    <property type="match status" value="1"/>
</dbReference>
<dbReference type="STRING" id="1391653.AKJ08_0775"/>
<dbReference type="AlphaFoldDB" id="A0A0K1PA24"/>
<evidence type="ECO:0000313" key="3">
    <source>
        <dbReference type="EMBL" id="AKU90388.1"/>
    </source>
</evidence>
<organism evidence="3 4">
    <name type="scientific">Vulgatibacter incomptus</name>
    <dbReference type="NCBI Taxonomy" id="1391653"/>
    <lineage>
        <taxon>Bacteria</taxon>
        <taxon>Pseudomonadati</taxon>
        <taxon>Myxococcota</taxon>
        <taxon>Myxococcia</taxon>
        <taxon>Myxococcales</taxon>
        <taxon>Cystobacterineae</taxon>
        <taxon>Vulgatibacteraceae</taxon>
        <taxon>Vulgatibacter</taxon>
    </lineage>
</organism>
<feature type="domain" description="SCP" evidence="2">
    <location>
        <begin position="292"/>
        <end position="409"/>
    </location>
</feature>
<evidence type="ECO:0000259" key="2">
    <source>
        <dbReference type="Pfam" id="PF00188"/>
    </source>
</evidence>
<dbReference type="InterPro" id="IPR035940">
    <property type="entry name" value="CAP_sf"/>
</dbReference>
<dbReference type="CDD" id="cd05379">
    <property type="entry name" value="CAP_bacterial"/>
    <property type="match status" value="1"/>
</dbReference>
<dbReference type="Gene3D" id="3.40.33.10">
    <property type="entry name" value="CAP"/>
    <property type="match status" value="1"/>
</dbReference>
<gene>
    <name evidence="3" type="ORF">AKJ08_0775</name>
</gene>
<dbReference type="InterPro" id="IPR014044">
    <property type="entry name" value="CAP_dom"/>
</dbReference>
<proteinExistence type="predicted"/>
<name>A0A0K1PA24_9BACT</name>
<reference evidence="3 4" key="1">
    <citation type="submission" date="2015-08" db="EMBL/GenBank/DDBJ databases">
        <authorList>
            <person name="Babu N.S."/>
            <person name="Beckwith C.J."/>
            <person name="Beseler K.G."/>
            <person name="Brison A."/>
            <person name="Carone J.V."/>
            <person name="Caskin T.P."/>
            <person name="Diamond M."/>
            <person name="Durham M.E."/>
            <person name="Foxe J.M."/>
            <person name="Go M."/>
            <person name="Henderson B.A."/>
            <person name="Jones I.B."/>
            <person name="McGettigan J.A."/>
            <person name="Micheletti S.J."/>
            <person name="Nasrallah M.E."/>
            <person name="Ortiz D."/>
            <person name="Piller C.R."/>
            <person name="Privatt S.R."/>
            <person name="Schneider S.L."/>
            <person name="Sharp S."/>
            <person name="Smith T.C."/>
            <person name="Stanton J.D."/>
            <person name="Ullery H.E."/>
            <person name="Wilson R.J."/>
            <person name="Serrano M.G."/>
            <person name="Buck G."/>
            <person name="Lee V."/>
            <person name="Wang Y."/>
            <person name="Carvalho R."/>
            <person name="Voegtly L."/>
            <person name="Shi R."/>
            <person name="Duckworth R."/>
            <person name="Johnson A."/>
            <person name="Loviza R."/>
            <person name="Walstead R."/>
            <person name="Shah Z."/>
            <person name="Kiflezghi M."/>
            <person name="Wade K."/>
            <person name="Ball S.L."/>
            <person name="Bradley K.W."/>
            <person name="Asai D.J."/>
            <person name="Bowman C.A."/>
            <person name="Russell D.A."/>
            <person name="Pope W.H."/>
            <person name="Jacobs-Sera D."/>
            <person name="Hendrix R.W."/>
            <person name="Hatfull G.F."/>
        </authorList>
    </citation>
    <scope>NUCLEOTIDE SEQUENCE [LARGE SCALE GENOMIC DNA]</scope>
    <source>
        <strain evidence="3 4">DSM 27710</strain>
    </source>
</reference>
<dbReference type="Proteomes" id="UP000055590">
    <property type="component" value="Chromosome"/>
</dbReference>
<dbReference type="Pfam" id="PF00188">
    <property type="entry name" value="CAP"/>
    <property type="match status" value="1"/>
</dbReference>
<dbReference type="KEGG" id="vin:AKJ08_0775"/>
<sequence>MLAFALISCASAGSRGAHPNRAEGLPSRTEATGGEARNRSSARAAGPTYGAALPAEEGDGAAAAKLARTLSAAGSKARRDSALSRAARELASRVEQEGRAQAAIDQDEVRIAQARSGAIAAGFLPIVARATTAELAIQTLAERVRALSPRDLSRFTSFGVGSVAGQGATSVVLLLAMSGVELEPFPATVSTGSTAILQGRLRAPLRNPEVYVTPPSGSPQKLRLEGDALRAVVAFPSPGRYQVEIVGSGTHGPEVAAILPVYAGVALPSKAQRTEARPEPPDASGKERVLADEVNRFRASRGLGPILVDPVLSKVARSYAEELRDTGRFAHRSDRSGDVGDRLRAARYVAARAGENLAQAPTVREAHRSLLGSPGHLGVIVDPAWREAGFGVAISEGVGGMPQVTVVQIFAVPRD</sequence>
<protein>
    <submittedName>
        <fullName evidence="3">Transporter</fullName>
    </submittedName>
</protein>
<keyword evidence="4" id="KW-1185">Reference proteome</keyword>
<feature type="region of interest" description="Disordered" evidence="1">
    <location>
        <begin position="13"/>
        <end position="47"/>
    </location>
</feature>
<dbReference type="SUPFAM" id="SSF55797">
    <property type="entry name" value="PR-1-like"/>
    <property type="match status" value="1"/>
</dbReference>
<evidence type="ECO:0000313" key="4">
    <source>
        <dbReference type="Proteomes" id="UP000055590"/>
    </source>
</evidence>
<evidence type="ECO:0000256" key="1">
    <source>
        <dbReference type="SAM" id="MobiDB-lite"/>
    </source>
</evidence>
<dbReference type="EMBL" id="CP012332">
    <property type="protein sequence ID" value="AKU90388.1"/>
    <property type="molecule type" value="Genomic_DNA"/>
</dbReference>
<dbReference type="PANTHER" id="PTHR31157">
    <property type="entry name" value="SCP DOMAIN-CONTAINING PROTEIN"/>
    <property type="match status" value="1"/>
</dbReference>
<accession>A0A0K1PA24</accession>